<protein>
    <submittedName>
        <fullName evidence="3">Uncharacterized protein</fullName>
    </submittedName>
</protein>
<reference evidence="3 4" key="1">
    <citation type="submission" date="2021-03" db="EMBL/GenBank/DDBJ databases">
        <title>Sequencing the genomes of 1000 actinobacteria strains.</title>
        <authorList>
            <person name="Klenk H.-P."/>
        </authorList>
    </citation>
    <scope>NUCLEOTIDE SEQUENCE [LARGE SCALE GENOMIC DNA]</scope>
    <source>
        <strain evidence="3 4">DSM 45516</strain>
    </source>
</reference>
<dbReference type="RefSeq" id="WP_245367874.1">
    <property type="nucleotide sequence ID" value="NZ_JAGGMR010000001.1"/>
</dbReference>
<name>A0ABS4QH10_9NOCA</name>
<feature type="region of interest" description="Disordered" evidence="1">
    <location>
        <begin position="57"/>
        <end position="102"/>
    </location>
</feature>
<comment type="caution">
    <text evidence="3">The sequence shown here is derived from an EMBL/GenBank/DDBJ whole genome shotgun (WGS) entry which is preliminary data.</text>
</comment>
<feature type="chain" id="PRO_5047251477" evidence="2">
    <location>
        <begin position="29"/>
        <end position="102"/>
    </location>
</feature>
<keyword evidence="2" id="KW-0732">Signal</keyword>
<evidence type="ECO:0000256" key="1">
    <source>
        <dbReference type="SAM" id="MobiDB-lite"/>
    </source>
</evidence>
<proteinExistence type="predicted"/>
<sequence>MFSTSKPRTLTRITIAGAFATIALSALAIPASAEPAAPNATAIGQYDDCEPTAPCWADSLNNPANPLSPLNLNHPANPASALSPLNPYNPANPNHPYQQPTT</sequence>
<evidence type="ECO:0000313" key="3">
    <source>
        <dbReference type="EMBL" id="MBP2189956.1"/>
    </source>
</evidence>
<gene>
    <name evidence="3" type="ORF">BJ987_002857</name>
</gene>
<accession>A0ABS4QH10</accession>
<dbReference type="Proteomes" id="UP001519325">
    <property type="component" value="Unassembled WGS sequence"/>
</dbReference>
<feature type="compositionally biased region" description="Low complexity" evidence="1">
    <location>
        <begin position="59"/>
        <end position="102"/>
    </location>
</feature>
<dbReference type="EMBL" id="JAGGMR010000001">
    <property type="protein sequence ID" value="MBP2189956.1"/>
    <property type="molecule type" value="Genomic_DNA"/>
</dbReference>
<keyword evidence="4" id="KW-1185">Reference proteome</keyword>
<evidence type="ECO:0000256" key="2">
    <source>
        <dbReference type="SAM" id="SignalP"/>
    </source>
</evidence>
<organism evidence="3 4">
    <name type="scientific">Nocardia goodfellowii</name>
    <dbReference type="NCBI Taxonomy" id="882446"/>
    <lineage>
        <taxon>Bacteria</taxon>
        <taxon>Bacillati</taxon>
        <taxon>Actinomycetota</taxon>
        <taxon>Actinomycetes</taxon>
        <taxon>Mycobacteriales</taxon>
        <taxon>Nocardiaceae</taxon>
        <taxon>Nocardia</taxon>
    </lineage>
</organism>
<feature type="signal peptide" evidence="2">
    <location>
        <begin position="1"/>
        <end position="28"/>
    </location>
</feature>
<evidence type="ECO:0000313" key="4">
    <source>
        <dbReference type="Proteomes" id="UP001519325"/>
    </source>
</evidence>